<feature type="non-terminal residue" evidence="2">
    <location>
        <position position="1"/>
    </location>
</feature>
<organism evidence="2 3">
    <name type="scientific">Batillaria attramentaria</name>
    <dbReference type="NCBI Taxonomy" id="370345"/>
    <lineage>
        <taxon>Eukaryota</taxon>
        <taxon>Metazoa</taxon>
        <taxon>Spiralia</taxon>
        <taxon>Lophotrochozoa</taxon>
        <taxon>Mollusca</taxon>
        <taxon>Gastropoda</taxon>
        <taxon>Caenogastropoda</taxon>
        <taxon>Sorbeoconcha</taxon>
        <taxon>Cerithioidea</taxon>
        <taxon>Batillariidae</taxon>
        <taxon>Batillaria</taxon>
    </lineage>
</organism>
<dbReference type="AlphaFoldDB" id="A0ABD0LZE3"/>
<gene>
    <name evidence="2" type="ORF">BaRGS_00003785</name>
</gene>
<sequence>KGVKTIASDDSAQKQRPEHLIFLSSSEKRCHRTCARTRRQNVRVCGRSTRARRPPPRPLAPGLTGTNTDTILYRTFRFNIPSLLLALHVALHKNQATFFDLLSGPLSPVVLEPWQSLETTVRRCRPGQTLTLPTPLTRPAYPEYWQQSFAALAYRHIRAGRRVPG</sequence>
<evidence type="ECO:0000256" key="1">
    <source>
        <dbReference type="SAM" id="MobiDB-lite"/>
    </source>
</evidence>
<evidence type="ECO:0000313" key="2">
    <source>
        <dbReference type="EMBL" id="KAK7504757.1"/>
    </source>
</evidence>
<comment type="caution">
    <text evidence="2">The sequence shown here is derived from an EMBL/GenBank/DDBJ whole genome shotgun (WGS) entry which is preliminary data.</text>
</comment>
<evidence type="ECO:0000313" key="3">
    <source>
        <dbReference type="Proteomes" id="UP001519460"/>
    </source>
</evidence>
<feature type="region of interest" description="Disordered" evidence="1">
    <location>
        <begin position="45"/>
        <end position="64"/>
    </location>
</feature>
<reference evidence="2 3" key="1">
    <citation type="journal article" date="2023" name="Sci. Data">
        <title>Genome assembly of the Korean intertidal mud-creeper Batillaria attramentaria.</title>
        <authorList>
            <person name="Patra A.K."/>
            <person name="Ho P.T."/>
            <person name="Jun S."/>
            <person name="Lee S.J."/>
            <person name="Kim Y."/>
            <person name="Won Y.J."/>
        </authorList>
    </citation>
    <scope>NUCLEOTIDE SEQUENCE [LARGE SCALE GENOMIC DNA]</scope>
    <source>
        <strain evidence="2">Wonlab-2016</strain>
    </source>
</reference>
<dbReference type="Proteomes" id="UP001519460">
    <property type="component" value="Unassembled WGS sequence"/>
</dbReference>
<proteinExistence type="predicted"/>
<protein>
    <submittedName>
        <fullName evidence="2">Uncharacterized protein</fullName>
    </submittedName>
</protein>
<name>A0ABD0LZE3_9CAEN</name>
<dbReference type="EMBL" id="JACVVK020000013">
    <property type="protein sequence ID" value="KAK7504757.1"/>
    <property type="molecule type" value="Genomic_DNA"/>
</dbReference>
<accession>A0ABD0LZE3</accession>
<keyword evidence="3" id="KW-1185">Reference proteome</keyword>